<dbReference type="AlphaFoldDB" id="A0A152A8C9"/>
<dbReference type="PROSITE" id="PS00639">
    <property type="entry name" value="THIOL_PROTEASE_HIS"/>
    <property type="match status" value="1"/>
</dbReference>
<dbReference type="InterPro" id="IPR025660">
    <property type="entry name" value="Pept_his_AS"/>
</dbReference>
<accession>A0A152A8C9</accession>
<dbReference type="PANTHER" id="PTHR12411">
    <property type="entry name" value="CYSTEINE PROTEASE FAMILY C1-RELATED"/>
    <property type="match status" value="1"/>
</dbReference>
<dbReference type="OrthoDB" id="640249at2759"/>
<comment type="caution">
    <text evidence="5">The sequence shown here is derived from an EMBL/GenBank/DDBJ whole genome shotgun (WGS) entry which is preliminary data.</text>
</comment>
<sequence length="310" mass="34463">MLKSILVFALFLTVALSVKINIDRTVHKVIEHETWIEEKNDLFRDVKVGSLLGWNKAKRPEDFEIYNMPGDSNALPTNFDARQNWPNCSTIATIQNQARCGSCWAFGAVESISDRFCTMKNETVQLSFQDLVTCDGNDDGCQGGDAYSAYSYVQKKGLVTAACSPYTIPTCPPAQQPCLNFVNTPKCVEKCQSNYTGSFQDDLHFVDKTYSVSSLTSMQTELVNNGPFEACFNVYEDFLGYKSGVYQHTTGKFLGGHCIKIMGYGELNGTPYWLAANSWTTYWGDQGTFMILRGKNECGIESDVVAGVPK</sequence>
<evidence type="ECO:0000259" key="4">
    <source>
        <dbReference type="SMART" id="SM00645"/>
    </source>
</evidence>
<gene>
    <name evidence="5" type="ORF">DLAC_01294</name>
</gene>
<dbReference type="PROSITE" id="PS00139">
    <property type="entry name" value="THIOL_PROTEASE_CYS"/>
    <property type="match status" value="1"/>
</dbReference>
<proteinExistence type="inferred from homology"/>
<dbReference type="InterPro" id="IPR000668">
    <property type="entry name" value="Peptidase_C1A_C"/>
</dbReference>
<dbReference type="FunCoup" id="A0A152A8C9">
    <property type="interactions" value="43"/>
</dbReference>
<keyword evidence="3" id="KW-0732">Signal</keyword>
<comment type="function">
    <text evidence="2">Thiol protease which is required for parasite excystation and invasion of the proximal small intestine of the human host.</text>
</comment>
<reference evidence="5 6" key="1">
    <citation type="submission" date="2015-12" db="EMBL/GenBank/DDBJ databases">
        <title>Dictyostelia acquired genes for synthesis and detection of signals that induce cell-type specialization by lateral gene transfer from prokaryotes.</title>
        <authorList>
            <person name="Gloeckner G."/>
            <person name="Schaap P."/>
        </authorList>
    </citation>
    <scope>NUCLEOTIDE SEQUENCE [LARGE SCALE GENOMIC DNA]</scope>
    <source>
        <strain evidence="5 6">TK</strain>
    </source>
</reference>
<dbReference type="InterPro" id="IPR000169">
    <property type="entry name" value="Pept_cys_AS"/>
</dbReference>
<feature type="signal peptide" evidence="3">
    <location>
        <begin position="1"/>
        <end position="17"/>
    </location>
</feature>
<dbReference type="InterPro" id="IPR038765">
    <property type="entry name" value="Papain-like_cys_pep_sf"/>
</dbReference>
<feature type="domain" description="Peptidase C1A papain C-terminal" evidence="4">
    <location>
        <begin position="75"/>
        <end position="308"/>
    </location>
</feature>
<dbReference type="InterPro" id="IPR013128">
    <property type="entry name" value="Peptidase_C1A"/>
</dbReference>
<dbReference type="SUPFAM" id="SSF54001">
    <property type="entry name" value="Cysteine proteinases"/>
    <property type="match status" value="1"/>
</dbReference>
<evidence type="ECO:0000256" key="1">
    <source>
        <dbReference type="ARBA" id="ARBA00008455"/>
    </source>
</evidence>
<dbReference type="Pfam" id="PF00112">
    <property type="entry name" value="Peptidase_C1"/>
    <property type="match status" value="1"/>
</dbReference>
<evidence type="ECO:0000256" key="2">
    <source>
        <dbReference type="ARBA" id="ARBA00060028"/>
    </source>
</evidence>
<evidence type="ECO:0000313" key="5">
    <source>
        <dbReference type="EMBL" id="KYR02454.1"/>
    </source>
</evidence>
<dbReference type="PRINTS" id="PR00705">
    <property type="entry name" value="PAPAIN"/>
</dbReference>
<comment type="similarity">
    <text evidence="1">Belongs to the peptidase C1 family.</text>
</comment>
<dbReference type="GO" id="GO:0006508">
    <property type="term" value="P:proteolysis"/>
    <property type="evidence" value="ECO:0007669"/>
    <property type="project" value="InterPro"/>
</dbReference>
<dbReference type="CDD" id="cd02620">
    <property type="entry name" value="Peptidase_C1A_CathepsinB"/>
    <property type="match status" value="1"/>
</dbReference>
<organism evidence="5 6">
    <name type="scientific">Tieghemostelium lacteum</name>
    <name type="common">Slime mold</name>
    <name type="synonym">Dictyostelium lacteum</name>
    <dbReference type="NCBI Taxonomy" id="361077"/>
    <lineage>
        <taxon>Eukaryota</taxon>
        <taxon>Amoebozoa</taxon>
        <taxon>Evosea</taxon>
        <taxon>Eumycetozoa</taxon>
        <taxon>Dictyostelia</taxon>
        <taxon>Dictyosteliales</taxon>
        <taxon>Raperosteliaceae</taxon>
        <taxon>Tieghemostelium</taxon>
    </lineage>
</organism>
<dbReference type="SMART" id="SM00645">
    <property type="entry name" value="Pept_C1"/>
    <property type="match status" value="1"/>
</dbReference>
<name>A0A152A8C9_TIELA</name>
<evidence type="ECO:0000256" key="3">
    <source>
        <dbReference type="SAM" id="SignalP"/>
    </source>
</evidence>
<dbReference type="Gene3D" id="3.90.70.10">
    <property type="entry name" value="Cysteine proteinases"/>
    <property type="match status" value="1"/>
</dbReference>
<dbReference type="GO" id="GO:0008234">
    <property type="term" value="F:cysteine-type peptidase activity"/>
    <property type="evidence" value="ECO:0007669"/>
    <property type="project" value="InterPro"/>
</dbReference>
<dbReference type="OMA" id="DEKIPYW"/>
<feature type="chain" id="PRO_5018720737" evidence="3">
    <location>
        <begin position="18"/>
        <end position="310"/>
    </location>
</feature>
<keyword evidence="6" id="KW-1185">Reference proteome</keyword>
<dbReference type="FunFam" id="3.90.70.10:FF:000096">
    <property type="entry name" value="Cathepsin B-like cysteine protease"/>
    <property type="match status" value="1"/>
</dbReference>
<dbReference type="InParanoid" id="A0A152A8C9"/>
<evidence type="ECO:0000313" key="6">
    <source>
        <dbReference type="Proteomes" id="UP000076078"/>
    </source>
</evidence>
<dbReference type="Proteomes" id="UP000076078">
    <property type="component" value="Unassembled WGS sequence"/>
</dbReference>
<protein>
    <submittedName>
        <fullName evidence="5">Peptidase C1A family protein</fullName>
    </submittedName>
</protein>
<dbReference type="STRING" id="361077.A0A152A8C9"/>
<dbReference type="EMBL" id="LODT01000004">
    <property type="protein sequence ID" value="KYR02454.1"/>
    <property type="molecule type" value="Genomic_DNA"/>
</dbReference>